<dbReference type="eggNOG" id="ENOG502ZMV5">
    <property type="taxonomic scope" value="Bacteria"/>
</dbReference>
<accession>A6W8T0</accession>
<dbReference type="Proteomes" id="UP000001116">
    <property type="component" value="Chromosome"/>
</dbReference>
<dbReference type="KEGG" id="kra:Krad_1733"/>
<dbReference type="STRING" id="266940.Krad_1733"/>
<gene>
    <name evidence="2" type="ordered locus">Krad_1733</name>
</gene>
<sequence length="59" mass="6413">MEVTSIHVSPVNDLVEHNTTGDDCPCGPTTEPVPRPDGSIGWLITHHSLDGREQHESNP</sequence>
<keyword evidence="3" id="KW-1185">Reference proteome</keyword>
<protein>
    <submittedName>
        <fullName evidence="2">Uncharacterized protein</fullName>
    </submittedName>
</protein>
<proteinExistence type="predicted"/>
<evidence type="ECO:0000313" key="3">
    <source>
        <dbReference type="Proteomes" id="UP000001116"/>
    </source>
</evidence>
<dbReference type="RefSeq" id="WP_011981642.1">
    <property type="nucleotide sequence ID" value="NC_009664.2"/>
</dbReference>
<dbReference type="EMBL" id="CP000750">
    <property type="protein sequence ID" value="ABS03219.1"/>
    <property type="molecule type" value="Genomic_DNA"/>
</dbReference>
<dbReference type="AlphaFoldDB" id="A6W8T0"/>
<dbReference type="HOGENOM" id="CLU_2954408_0_0_11"/>
<reference evidence="3" key="1">
    <citation type="journal article" date="2008" name="PLoS ONE">
        <title>Survival in nuclear waste, extreme resistance, and potential applications gleaned from the genome sequence of Kineococcus radiotolerans SRS30216.</title>
        <authorList>
            <person name="Bagwell C.E."/>
            <person name="Bhat S."/>
            <person name="Hawkins G.M."/>
            <person name="Smith B.W."/>
            <person name="Biswas T."/>
            <person name="Hoover T.R."/>
            <person name="Saunders E."/>
            <person name="Han C.S."/>
            <person name="Tsodikov O.V."/>
            <person name="Shimkets L.J."/>
        </authorList>
    </citation>
    <scope>NUCLEOTIDE SEQUENCE [LARGE SCALE GENOMIC DNA]</scope>
    <source>
        <strain evidence="3">ATCC BAA-149 / DSM 14245 / SRS30216</strain>
    </source>
</reference>
<evidence type="ECO:0000313" key="2">
    <source>
        <dbReference type="EMBL" id="ABS03219.1"/>
    </source>
</evidence>
<feature type="region of interest" description="Disordered" evidence="1">
    <location>
        <begin position="1"/>
        <end position="39"/>
    </location>
</feature>
<name>A6W8T0_KINRD</name>
<dbReference type="OrthoDB" id="4775030at2"/>
<evidence type="ECO:0000256" key="1">
    <source>
        <dbReference type="SAM" id="MobiDB-lite"/>
    </source>
</evidence>
<organism evidence="2 3">
    <name type="scientific">Kineococcus radiotolerans (strain ATCC BAA-149 / DSM 14245 / SRS30216)</name>
    <dbReference type="NCBI Taxonomy" id="266940"/>
    <lineage>
        <taxon>Bacteria</taxon>
        <taxon>Bacillati</taxon>
        <taxon>Actinomycetota</taxon>
        <taxon>Actinomycetes</taxon>
        <taxon>Kineosporiales</taxon>
        <taxon>Kineosporiaceae</taxon>
        <taxon>Kineococcus</taxon>
    </lineage>
</organism>